<dbReference type="Proteomes" id="UP001283361">
    <property type="component" value="Unassembled WGS sequence"/>
</dbReference>
<proteinExistence type="predicted"/>
<protein>
    <submittedName>
        <fullName evidence="2">Uncharacterized protein</fullName>
    </submittedName>
</protein>
<dbReference type="EMBL" id="JAWDGP010006253">
    <property type="protein sequence ID" value="KAK3744658.1"/>
    <property type="molecule type" value="Genomic_DNA"/>
</dbReference>
<feature type="compositionally biased region" description="Polar residues" evidence="1">
    <location>
        <begin position="57"/>
        <end position="70"/>
    </location>
</feature>
<gene>
    <name evidence="2" type="ORF">RRG08_062308</name>
</gene>
<dbReference type="AlphaFoldDB" id="A0AAE0YGC3"/>
<name>A0AAE0YGC3_9GAST</name>
<comment type="caution">
    <text evidence="2">The sequence shown here is derived from an EMBL/GenBank/DDBJ whole genome shotgun (WGS) entry which is preliminary data.</text>
</comment>
<evidence type="ECO:0000256" key="1">
    <source>
        <dbReference type="SAM" id="MobiDB-lite"/>
    </source>
</evidence>
<sequence length="70" mass="8379">MRNSGLNRLRQANREQSNEYRPGLLVSRVTLLTPDRRRLLASFYKYRHENWAKGHNPSHSTENLRQFTCH</sequence>
<organism evidence="2 3">
    <name type="scientific">Elysia crispata</name>
    <name type="common">lettuce slug</name>
    <dbReference type="NCBI Taxonomy" id="231223"/>
    <lineage>
        <taxon>Eukaryota</taxon>
        <taxon>Metazoa</taxon>
        <taxon>Spiralia</taxon>
        <taxon>Lophotrochozoa</taxon>
        <taxon>Mollusca</taxon>
        <taxon>Gastropoda</taxon>
        <taxon>Heterobranchia</taxon>
        <taxon>Euthyneura</taxon>
        <taxon>Panpulmonata</taxon>
        <taxon>Sacoglossa</taxon>
        <taxon>Placobranchoidea</taxon>
        <taxon>Plakobranchidae</taxon>
        <taxon>Elysia</taxon>
    </lineage>
</organism>
<reference evidence="2" key="1">
    <citation type="journal article" date="2023" name="G3 (Bethesda)">
        <title>A reference genome for the long-term kleptoplast-retaining sea slug Elysia crispata morphotype clarki.</title>
        <authorList>
            <person name="Eastman K.E."/>
            <person name="Pendleton A.L."/>
            <person name="Shaikh M.A."/>
            <person name="Suttiyut T."/>
            <person name="Ogas R."/>
            <person name="Tomko P."/>
            <person name="Gavelis G."/>
            <person name="Widhalm J.R."/>
            <person name="Wisecaver J.H."/>
        </authorList>
    </citation>
    <scope>NUCLEOTIDE SEQUENCE</scope>
    <source>
        <strain evidence="2">ECLA1</strain>
    </source>
</reference>
<feature type="region of interest" description="Disordered" evidence="1">
    <location>
        <begin position="1"/>
        <end position="20"/>
    </location>
</feature>
<evidence type="ECO:0000313" key="3">
    <source>
        <dbReference type="Proteomes" id="UP001283361"/>
    </source>
</evidence>
<accession>A0AAE0YGC3</accession>
<feature type="region of interest" description="Disordered" evidence="1">
    <location>
        <begin position="51"/>
        <end position="70"/>
    </location>
</feature>
<keyword evidence="3" id="KW-1185">Reference proteome</keyword>
<evidence type="ECO:0000313" key="2">
    <source>
        <dbReference type="EMBL" id="KAK3744658.1"/>
    </source>
</evidence>